<dbReference type="InterPro" id="IPR029052">
    <property type="entry name" value="Metallo-depent_PP-like"/>
</dbReference>
<keyword evidence="2" id="KW-0540">Nuclease</keyword>
<proteinExistence type="predicted"/>
<dbReference type="RefSeq" id="WP_102992618.1">
    <property type="nucleotide sequence ID" value="NZ_FXTU01000010.1"/>
</dbReference>
<dbReference type="GO" id="GO:0004527">
    <property type="term" value="F:exonuclease activity"/>
    <property type="evidence" value="ECO:0007669"/>
    <property type="project" value="UniProtKB-KW"/>
</dbReference>
<evidence type="ECO:0000259" key="1">
    <source>
        <dbReference type="Pfam" id="PF00149"/>
    </source>
</evidence>
<name>A0AA45WS69_9BACL</name>
<dbReference type="PANTHER" id="PTHR30337:SF0">
    <property type="entry name" value="NUCLEASE SBCCD SUBUNIT D"/>
    <property type="match status" value="1"/>
</dbReference>
<evidence type="ECO:0000313" key="3">
    <source>
        <dbReference type="Proteomes" id="UP001157946"/>
    </source>
</evidence>
<gene>
    <name evidence="2" type="ORF">SAMN06265361_11033</name>
</gene>
<dbReference type="InterPro" id="IPR004843">
    <property type="entry name" value="Calcineurin-like_PHP"/>
</dbReference>
<dbReference type="PANTHER" id="PTHR30337">
    <property type="entry name" value="COMPONENT OF ATP-DEPENDENT DSDNA EXONUCLEASE"/>
    <property type="match status" value="1"/>
</dbReference>
<accession>A0AA45WS69</accession>
<feature type="domain" description="Calcineurin-like phosphoesterase" evidence="1">
    <location>
        <begin position="1"/>
        <end position="197"/>
    </location>
</feature>
<dbReference type="Pfam" id="PF00149">
    <property type="entry name" value="Metallophos"/>
    <property type="match status" value="1"/>
</dbReference>
<organism evidence="2 3">
    <name type="scientific">Laceyella tengchongensis</name>
    <dbReference type="NCBI Taxonomy" id="574699"/>
    <lineage>
        <taxon>Bacteria</taxon>
        <taxon>Bacillati</taxon>
        <taxon>Bacillota</taxon>
        <taxon>Bacilli</taxon>
        <taxon>Bacillales</taxon>
        <taxon>Thermoactinomycetaceae</taxon>
        <taxon>Laceyella</taxon>
    </lineage>
</organism>
<keyword evidence="2" id="KW-0378">Hydrolase</keyword>
<keyword evidence="2" id="KW-0269">Exonuclease</keyword>
<sequence length="326" mass="37094">MRILYFTDTHIRGTSPRSRTDDFQLTIRRKIEEVIEIAEREQVDFVLHGGDVFDRPNLSPAVVREFAQVFRRFRAPIYAIAGNHDIYGHNPSTIERTMLGLLDAFGTIRLISDGQKVKLEKDGLVVQLSGQPFHYDLDKRDVHLDYHVENECEAAYCIHMVHGMLVDRALPDGVPHTMVGDVWCDTVDILLTGHYHAGFPLQHRAGKYIVNPGALARINNHPSEIKRMPQVALIELGESIQISLIPLRSATSGEEVLDRSYIEKNMYRQEQLASFVQQIRSATDFQAVDVMDIIDEISRLNGIDEEVKFEAQRRIAIEQEKGEAGH</sequence>
<dbReference type="AlphaFoldDB" id="A0AA45WS69"/>
<dbReference type="Proteomes" id="UP001157946">
    <property type="component" value="Unassembled WGS sequence"/>
</dbReference>
<evidence type="ECO:0000313" key="2">
    <source>
        <dbReference type="EMBL" id="SMP33885.1"/>
    </source>
</evidence>
<protein>
    <submittedName>
        <fullName evidence="2">DNA repair exonuclease SbcCD nuclease subunit</fullName>
    </submittedName>
</protein>
<comment type="caution">
    <text evidence="2">The sequence shown here is derived from an EMBL/GenBank/DDBJ whole genome shotgun (WGS) entry which is preliminary data.</text>
</comment>
<dbReference type="Gene3D" id="3.60.21.10">
    <property type="match status" value="1"/>
</dbReference>
<dbReference type="SUPFAM" id="SSF56300">
    <property type="entry name" value="Metallo-dependent phosphatases"/>
    <property type="match status" value="1"/>
</dbReference>
<reference evidence="2" key="1">
    <citation type="submission" date="2017-05" db="EMBL/GenBank/DDBJ databases">
        <authorList>
            <person name="Varghese N."/>
            <person name="Submissions S."/>
        </authorList>
    </citation>
    <scope>NUCLEOTIDE SEQUENCE</scope>
    <source>
        <strain evidence="2">DSM 45262</strain>
    </source>
</reference>
<keyword evidence="3" id="KW-1185">Reference proteome</keyword>
<dbReference type="InterPro" id="IPR050535">
    <property type="entry name" value="DNA_Repair-Maintenance_Comp"/>
</dbReference>
<dbReference type="EMBL" id="FXTU01000010">
    <property type="protein sequence ID" value="SMP33885.1"/>
    <property type="molecule type" value="Genomic_DNA"/>
</dbReference>